<dbReference type="AlphaFoldDB" id="A0A409X8P4"/>
<evidence type="ECO:0000256" key="1">
    <source>
        <dbReference type="SAM" id="MobiDB-lite"/>
    </source>
</evidence>
<feature type="compositionally biased region" description="Low complexity" evidence="1">
    <location>
        <begin position="196"/>
        <end position="212"/>
    </location>
</feature>
<feature type="compositionally biased region" description="Polar residues" evidence="1">
    <location>
        <begin position="573"/>
        <end position="583"/>
    </location>
</feature>
<evidence type="ECO:0000313" key="2">
    <source>
        <dbReference type="EMBL" id="PPQ87077.1"/>
    </source>
</evidence>
<name>A0A409X8P4_PSICY</name>
<feature type="region of interest" description="Disordered" evidence="1">
    <location>
        <begin position="229"/>
        <end position="257"/>
    </location>
</feature>
<feature type="region of interest" description="Disordered" evidence="1">
    <location>
        <begin position="134"/>
        <end position="215"/>
    </location>
</feature>
<comment type="caution">
    <text evidence="2">The sequence shown here is derived from an EMBL/GenBank/DDBJ whole genome shotgun (WGS) entry which is preliminary data.</text>
</comment>
<keyword evidence="3" id="KW-1185">Reference proteome</keyword>
<sequence>MESRKDPKPRFPRLLSRPFKHSSGVKLKDIATPSSKHMEDIAWDKNSPPLRKPTKHIENIARDQSLPPLKKQGRKGSVLKLLSKVIPCATSKGHALELDQQNTDGVQDASYDGRSNHADISPIFNNYQPCPIQTSNHPVSFDDSTRVSVPRRLPSTGKFHPSSSPVFAPSDEQYWISPRRSPAQSRGDRTPPSFTSVGRSPPASVSSGGASSHDAHEVDNLSIVEDVAGNSSISGGVPEDSGSVNTGDKFSHEEETPTTKLSWTRILAAMKENLSDDPTSLPADQLRSILSAAGLALLEKEPAVEEMSLFQLNQVVTSRDERDAQMVMDWSVIHPEALGFLSAFPALTRLVDFDPQNNELVNPISFRSTSGDMVIEDNAARVEQAADSVDSLSVYSQQTSPSHSSELVPQLMFTLPTESDLTREHVGEEEIPAPELLNTTWVATPKPVMRQRRVYSATPAKRRGVSRLRKVASAPDLQLVAAGSGFDDSDDEGTIATSRDVSGDHDVGHHCSPQIMLGSSLMADTSLGSFSSNRGRVSSVLGARAGFDDFDSAASVSVPGSVFVSHPADDDSASVSGFVSAPSSPLPDGHFVSSPDSRVYGSIDEAQGRDLPVGDIYGPLDMASLRSQMNKVEEIIIANKRASVSAPGTPVVKPGPKDPRDSKARRRGSMGYKPCPISGIRPLMLPMRVALRNIDDDGSSKTVTHPPGTVAPADASARNIVPF</sequence>
<dbReference type="EMBL" id="NHYD01002385">
    <property type="protein sequence ID" value="PPQ87077.1"/>
    <property type="molecule type" value="Genomic_DNA"/>
</dbReference>
<feature type="region of interest" description="Disordered" evidence="1">
    <location>
        <begin position="573"/>
        <end position="605"/>
    </location>
</feature>
<reference evidence="2 3" key="1">
    <citation type="journal article" date="2018" name="Evol. Lett.">
        <title>Horizontal gene cluster transfer increased hallucinogenic mushroom diversity.</title>
        <authorList>
            <person name="Reynolds H.T."/>
            <person name="Vijayakumar V."/>
            <person name="Gluck-Thaler E."/>
            <person name="Korotkin H.B."/>
            <person name="Matheny P.B."/>
            <person name="Slot J.C."/>
        </authorList>
    </citation>
    <scope>NUCLEOTIDE SEQUENCE [LARGE SCALE GENOMIC DNA]</scope>
    <source>
        <strain evidence="2 3">2631</strain>
    </source>
</reference>
<dbReference type="Proteomes" id="UP000283269">
    <property type="component" value="Unassembled WGS sequence"/>
</dbReference>
<gene>
    <name evidence="2" type="ORF">CVT25_000055</name>
</gene>
<protein>
    <submittedName>
        <fullName evidence="2">Uncharacterized protein</fullName>
    </submittedName>
</protein>
<feature type="region of interest" description="Disordered" evidence="1">
    <location>
        <begin position="645"/>
        <end position="673"/>
    </location>
</feature>
<organism evidence="2 3">
    <name type="scientific">Psilocybe cyanescens</name>
    <dbReference type="NCBI Taxonomy" id="93625"/>
    <lineage>
        <taxon>Eukaryota</taxon>
        <taxon>Fungi</taxon>
        <taxon>Dikarya</taxon>
        <taxon>Basidiomycota</taxon>
        <taxon>Agaricomycotina</taxon>
        <taxon>Agaricomycetes</taxon>
        <taxon>Agaricomycetidae</taxon>
        <taxon>Agaricales</taxon>
        <taxon>Agaricineae</taxon>
        <taxon>Strophariaceae</taxon>
        <taxon>Psilocybe</taxon>
    </lineage>
</organism>
<proteinExistence type="predicted"/>
<accession>A0A409X8P4</accession>
<dbReference type="InParanoid" id="A0A409X8P4"/>
<evidence type="ECO:0000313" key="3">
    <source>
        <dbReference type="Proteomes" id="UP000283269"/>
    </source>
</evidence>
<feature type="region of interest" description="Disordered" evidence="1">
    <location>
        <begin position="1"/>
        <end position="53"/>
    </location>
</feature>
<dbReference type="OrthoDB" id="10533074at2759"/>
<feature type="region of interest" description="Disordered" evidence="1">
    <location>
        <begin position="697"/>
        <end position="723"/>
    </location>
</feature>
<feature type="region of interest" description="Disordered" evidence="1">
    <location>
        <begin position="483"/>
        <end position="507"/>
    </location>
</feature>